<dbReference type="RefSeq" id="WP_044196870.1">
    <property type="nucleotide sequence ID" value="NZ_JMCB01000020.1"/>
</dbReference>
<feature type="compositionally biased region" description="Low complexity" evidence="1">
    <location>
        <begin position="378"/>
        <end position="393"/>
    </location>
</feature>
<dbReference type="PANTHER" id="PTHR48079:SF6">
    <property type="entry name" value="NAD(P)-BINDING DOMAIN-CONTAINING PROTEIN-RELATED"/>
    <property type="match status" value="1"/>
</dbReference>
<dbReference type="OrthoDB" id="7941246at2"/>
<protein>
    <submittedName>
        <fullName evidence="3">Isoflavone reductase</fullName>
    </submittedName>
</protein>
<proteinExistence type="predicted"/>
<name>A0A085W4L5_9BACT</name>
<organism evidence="3 4">
    <name type="scientific">Hyalangium minutum</name>
    <dbReference type="NCBI Taxonomy" id="394096"/>
    <lineage>
        <taxon>Bacteria</taxon>
        <taxon>Pseudomonadati</taxon>
        <taxon>Myxococcota</taxon>
        <taxon>Myxococcia</taxon>
        <taxon>Myxococcales</taxon>
        <taxon>Cystobacterineae</taxon>
        <taxon>Archangiaceae</taxon>
        <taxon>Hyalangium</taxon>
    </lineage>
</organism>
<dbReference type="PROSITE" id="PS51318">
    <property type="entry name" value="TAT"/>
    <property type="match status" value="1"/>
</dbReference>
<keyword evidence="2" id="KW-0732">Signal</keyword>
<keyword evidence="4" id="KW-1185">Reference proteome</keyword>
<dbReference type="Proteomes" id="UP000028725">
    <property type="component" value="Unassembled WGS sequence"/>
</dbReference>
<evidence type="ECO:0000313" key="3">
    <source>
        <dbReference type="EMBL" id="KFE62628.1"/>
    </source>
</evidence>
<evidence type="ECO:0000313" key="4">
    <source>
        <dbReference type="Proteomes" id="UP000028725"/>
    </source>
</evidence>
<reference evidence="3 4" key="1">
    <citation type="submission" date="2014-04" db="EMBL/GenBank/DDBJ databases">
        <title>Genome assembly of Hyalangium minutum DSM 14724.</title>
        <authorList>
            <person name="Sharma G."/>
            <person name="Subramanian S."/>
        </authorList>
    </citation>
    <scope>NUCLEOTIDE SEQUENCE [LARGE SCALE GENOMIC DNA]</scope>
    <source>
        <strain evidence="3 4">DSM 14724</strain>
    </source>
</reference>
<evidence type="ECO:0000256" key="1">
    <source>
        <dbReference type="SAM" id="MobiDB-lite"/>
    </source>
</evidence>
<evidence type="ECO:0000256" key="2">
    <source>
        <dbReference type="SAM" id="SignalP"/>
    </source>
</evidence>
<dbReference type="PANTHER" id="PTHR48079">
    <property type="entry name" value="PROTEIN YEEZ"/>
    <property type="match status" value="1"/>
</dbReference>
<feature type="signal peptide" evidence="2">
    <location>
        <begin position="1"/>
        <end position="27"/>
    </location>
</feature>
<feature type="region of interest" description="Disordered" evidence="1">
    <location>
        <begin position="358"/>
        <end position="402"/>
    </location>
</feature>
<dbReference type="InterPro" id="IPR051783">
    <property type="entry name" value="NAD(P)-dependent_oxidoreduct"/>
</dbReference>
<dbReference type="STRING" id="394096.DB31_3742"/>
<dbReference type="InterPro" id="IPR036291">
    <property type="entry name" value="NAD(P)-bd_dom_sf"/>
</dbReference>
<dbReference type="Gene3D" id="3.40.50.720">
    <property type="entry name" value="NAD(P)-binding Rossmann-like Domain"/>
    <property type="match status" value="1"/>
</dbReference>
<dbReference type="InterPro" id="IPR006311">
    <property type="entry name" value="TAT_signal"/>
</dbReference>
<dbReference type="EMBL" id="JMCB01000020">
    <property type="protein sequence ID" value="KFE62628.1"/>
    <property type="molecule type" value="Genomic_DNA"/>
</dbReference>
<dbReference type="AlphaFoldDB" id="A0A085W4L5"/>
<feature type="chain" id="PRO_5001799518" evidence="2">
    <location>
        <begin position="28"/>
        <end position="402"/>
    </location>
</feature>
<dbReference type="GO" id="GO:0005737">
    <property type="term" value="C:cytoplasm"/>
    <property type="evidence" value="ECO:0007669"/>
    <property type="project" value="TreeGrafter"/>
</dbReference>
<accession>A0A085W4L5</accession>
<comment type="caution">
    <text evidence="3">The sequence shown here is derived from an EMBL/GenBank/DDBJ whole genome shotgun (WGS) entry which is preliminary data.</text>
</comment>
<dbReference type="SUPFAM" id="SSF51735">
    <property type="entry name" value="NAD(P)-binding Rossmann-fold domains"/>
    <property type="match status" value="1"/>
</dbReference>
<dbReference type="GO" id="GO:0004029">
    <property type="term" value="F:aldehyde dehydrogenase (NAD+) activity"/>
    <property type="evidence" value="ECO:0007669"/>
    <property type="project" value="TreeGrafter"/>
</dbReference>
<gene>
    <name evidence="3" type="ORF">DB31_3742</name>
</gene>
<sequence length="402" mass="43587">MRTPRRKFLQYSLTAASLLALGPQALAGPDKKKSTPPAKKKLKILVLGGTGFLGPAFVNAAQARGHTLTLFNRGKTRPGLFPNLEKLQGDRDPKKGEGLKALEGRKWDAVLDTSGYYPRMVKASAELLAPNVQQYVYISSISAFANNDVPHEDESGPTAKLADPTVETMGKNFENFGGLKRLCEEAAEAAFPDRAALVRPGYIVGPEDGSDRFTYWPVRYTKGGEMLAPGSPEDPLQIIDVRDLAEWLVKVMEDNLTGVYNATGPEKPWTLGALLAACKEAAGKADTKLVWVPSEFLAKNGEDGEGDIPIWAPPIGKTKGFHLRSIDKALKAGLKFRPGPVTVKDTLAYFNSLPEERRAKPRAGLTPEREQALISLWRQEQQPAGAPGAAPGRPAEKPQKGK</sequence>